<feature type="binding site" evidence="10">
    <location>
        <position position="329"/>
    </location>
    <ligand>
        <name>Mg(2+)</name>
        <dbReference type="ChEBI" id="CHEBI:18420"/>
        <label>5</label>
    </ligand>
</feature>
<dbReference type="eggNOG" id="COG2897">
    <property type="taxonomic scope" value="Bacteria"/>
</dbReference>
<sequence>MQNKNFRAPQSEAIGILYKLIETGSKHKNMYDHTEITTDSLLALLGSEKVKIIDVRSADAYNGWRMRGEVRGGHIKGAKSLPAKWLTDPEWLNIVRFKQIRPEDAIVLYGYTPEECEQTATRFKENGYNNVSVFHRFHPDWTGNDAFPMDRLEQYNRLVPAEWVNGLISGEEIPEYDNDTFIVCHAHYRNRDAYLSGHIPGATDMDTLALESPETWNRRTPEELKKALEEHGITASTTVVLYGKFMHPDNADEFPGSAAGHIGAIRLAFIMMYAGVEDVRVLNGGYQSWTDAGFAISKDDVPKTTVPEFGAPIPSRPEFAVDIDEAKEMLQSEDSDLVCVRSYPEYIGEVSGYNYIKKKGRIPGAIFAECGSDAYHMENYRNHDHTTREYHEIEDIWAKSGIIPKKHLAFYCGTGWRGSEAWFNALLMGWPRVSVYDGGWFEWSNDPENPYETGVPK</sequence>
<dbReference type="InterPro" id="IPR051126">
    <property type="entry name" value="Thiosulfate_sulfurtransferase"/>
</dbReference>
<dbReference type="PDB" id="6KVZ">
    <property type="method" value="X-ray"/>
    <property type="resolution" value="2.18 A"/>
    <property type="chains" value="A=2-457"/>
</dbReference>
<feature type="binding site" evidence="6 7">
    <location>
        <position position="437"/>
    </location>
    <ligand>
        <name>Mg(2+)</name>
        <dbReference type="ChEBI" id="CHEBI:18420"/>
        <label>3</label>
    </ligand>
</feature>
<evidence type="ECO:0007829" key="10">
    <source>
        <dbReference type="PDB" id="6KTZ"/>
    </source>
</evidence>
<dbReference type="Gene3D" id="3.40.250.10">
    <property type="entry name" value="Rhodanese-like domain"/>
    <property type="match status" value="3"/>
</dbReference>
<dbReference type="InterPro" id="IPR036873">
    <property type="entry name" value="Rhodanese-like_dom_sf"/>
</dbReference>
<reference evidence="16" key="6">
    <citation type="submission" date="2019-09" db="PDB data bank">
        <title>The structure of EanB/Y353F-Cys412-persulfide in tetrahedral intermediate state with ergothioneine.</title>
        <authorList>
            <person name="Wu L."/>
            <person name="Liu P.H."/>
            <person name="Zhou J.H."/>
        </authorList>
    </citation>
    <scope>X-RAY CRYSTALLOGRAPHY (2.80 ANGSTROMS) OF 2-457 IN COMPLEX WITH MG(2+)</scope>
</reference>
<evidence type="ECO:0000256" key="2">
    <source>
        <dbReference type="RuleBase" id="RU000507"/>
    </source>
</evidence>
<feature type="modified residue" description="Cysteine persulfide" evidence="7 8">
    <location>
        <position position="412"/>
    </location>
</feature>
<feature type="binding site" evidence="9 15">
    <location>
        <position position="391"/>
    </location>
    <ligand>
        <name>Mg(2+)</name>
        <dbReference type="ChEBI" id="CHEBI:18420"/>
        <label>2</label>
    </ligand>
</feature>
<dbReference type="PROSITE" id="PS00683">
    <property type="entry name" value="RHODANESE_2"/>
    <property type="match status" value="1"/>
</dbReference>
<evidence type="ECO:0007829" key="16">
    <source>
        <dbReference type="PDB" id="6KW0"/>
    </source>
</evidence>
<protein>
    <recommendedName>
        <fullName evidence="2">Sulfurtransferase</fullName>
    </recommendedName>
</protein>
<evidence type="ECO:0007829" key="7">
    <source>
        <dbReference type="PDB" id="6H99"/>
    </source>
</evidence>
<evidence type="ECO:0007829" key="15">
    <source>
        <dbReference type="PDB" id="6KVZ"/>
    </source>
</evidence>
<dbReference type="PDB" id="6KTW">
    <property type="method" value="X-ray"/>
    <property type="resolution" value="1.93 A"/>
    <property type="chains" value="A=2-457"/>
</dbReference>
<reference evidence="4 5" key="1">
    <citation type="submission" date="2008-05" db="EMBL/GenBank/DDBJ databases">
        <title>Complete sequence of Chlorobium limicola DSM 245.</title>
        <authorList>
            <consortium name="US DOE Joint Genome Institute"/>
            <person name="Lucas S."/>
            <person name="Copeland A."/>
            <person name="Lapidus A."/>
            <person name="Glavina del Rio T."/>
            <person name="Dalin E."/>
            <person name="Tice H."/>
            <person name="Bruce D."/>
            <person name="Goodwin L."/>
            <person name="Pitluck S."/>
            <person name="Schmutz J."/>
            <person name="Larimer F."/>
            <person name="Land M."/>
            <person name="Hauser L."/>
            <person name="Kyrpides N."/>
            <person name="Ovchinnikova G."/>
            <person name="Zhao F."/>
            <person name="Li T."/>
            <person name="Liu Z."/>
            <person name="Overmann J."/>
            <person name="Bryant D.A."/>
            <person name="Richardson P."/>
        </authorList>
    </citation>
    <scope>NUCLEOTIDE SEQUENCE [LARGE SCALE GENOMIC DNA]</scope>
    <source>
        <strain evidence="5">DSM 245 / NBRC 103803 / 6330</strain>
    </source>
</reference>
<reference evidence="6 7" key="2">
    <citation type="journal article" date="2019" name="J. Am. Chem. Soc.">
        <title>Structural and Mechanistic Basis for Anaerobic Ergothioneine Biosynthesis.</title>
        <authorList>
            <person name="Leisinger F."/>
            <person name="Burn R."/>
            <person name="Meury M."/>
            <person name="Lukat P."/>
            <person name="Seebeck F.P."/>
        </authorList>
    </citation>
    <scope>X-RAY CRYSTALLOGRAPHY (1.60 ANGSTROMS) OF 35-457 IN COMPLEX WITH MG(2+)</scope>
    <scope>CYSTEINE PERSULFIDE AT CYS-412</scope>
</reference>
<dbReference type="SUPFAM" id="SSF52821">
    <property type="entry name" value="Rhodanese/Cell cycle control phosphatase"/>
    <property type="match status" value="3"/>
</dbReference>
<dbReference type="HOGENOM" id="CLU_031618_2_0_10"/>
<feature type="binding site" evidence="10">
    <location>
        <position position="336"/>
    </location>
    <ligand>
        <name>Mg(2+)</name>
        <dbReference type="ChEBI" id="CHEBI:18420"/>
        <label>5</label>
    </ligand>
</feature>
<evidence type="ECO:0007829" key="11">
    <source>
        <dbReference type="PDB" id="6KU1"/>
    </source>
</evidence>
<evidence type="ECO:0007829" key="13">
    <source>
        <dbReference type="PDB" id="6KVW"/>
    </source>
</evidence>
<dbReference type="PDBsum" id="6H9A"/>
<dbReference type="PANTHER" id="PTHR43855">
    <property type="entry name" value="THIOSULFATE SULFURTRANSFERASE"/>
    <property type="match status" value="1"/>
</dbReference>
<feature type="binding site" evidence="12">
    <location>
        <position position="391"/>
    </location>
    <ligand>
        <name>Zn(2+)</name>
        <dbReference type="ChEBI" id="CHEBI:29105"/>
        <label>2</label>
    </ligand>
</feature>
<gene>
    <name evidence="4" type="ordered locus">Clim_1149</name>
</gene>
<feature type="binding site" evidence="7">
    <location>
        <position position="305"/>
    </location>
    <ligand>
        <name>Mg(2+)</name>
        <dbReference type="ChEBI" id="CHEBI:18420"/>
        <label>4</label>
    </ligand>
</feature>
<dbReference type="PDB" id="6H98">
    <property type="method" value="X-ray"/>
    <property type="resolution" value="1.80 A"/>
    <property type="chains" value="A=35-457"/>
</dbReference>
<feature type="binding site" evidence="10">
    <location>
        <position position="332"/>
    </location>
    <ligand>
        <name>Mg(2+)</name>
        <dbReference type="ChEBI" id="CHEBI:18420"/>
        <label>5</label>
    </ligand>
</feature>
<feature type="binding site" evidence="6 7">
    <location>
        <position position="216"/>
    </location>
    <ligand>
        <name>Mg(2+)</name>
        <dbReference type="ChEBI" id="CHEBI:18420"/>
        <label>3</label>
    </ligand>
</feature>
<dbReference type="CDD" id="cd01448">
    <property type="entry name" value="TST_Repeat_1"/>
    <property type="match status" value="1"/>
</dbReference>
<feature type="binding site" evidence="6 7">
    <location>
        <position position="414"/>
    </location>
    <ligand>
        <name>Mg(2+)</name>
        <dbReference type="ChEBI" id="CHEBI:18420"/>
        <label>3</label>
    </ligand>
</feature>
<feature type="binding site" evidence="10 11">
    <location>
        <position position="50"/>
    </location>
    <ligand>
        <name>Mg(2+)</name>
        <dbReference type="ChEBI" id="CHEBI:18420"/>
        <label>1</label>
    </ligand>
</feature>
<dbReference type="PDB" id="6KU2">
    <property type="method" value="X-ray"/>
    <property type="resolution" value="2.34 A"/>
    <property type="chains" value="A/E=2-457"/>
</dbReference>
<proteinExistence type="evidence at protein level"/>
<evidence type="ECO:0007829" key="8">
    <source>
        <dbReference type="PDB" id="6KTV"/>
    </source>
</evidence>
<reference evidence="8 9" key="7">
    <citation type="journal article" date="2020" name="ACS Catal.">
        <title>Single-Step Replacement of an Unreactive C-H Bond by a C-S Bond Using Polysulfide as the Direct Sulfur Source in the Anaerobic Ergothioneine Biosynthesis.</title>
        <authorList>
            <person name="Cheng R."/>
            <person name="Wu L."/>
            <person name="Lai R."/>
            <person name="Peng C."/>
            <person name="Naowarojna N."/>
            <person name="Hu W."/>
            <person name="Li X."/>
            <person name="Whelan S.A."/>
            <person name="Lee N."/>
            <person name="Lopez J."/>
            <person name="Zhao C."/>
            <person name="Yong Y."/>
            <person name="Xue J."/>
            <person name="Jiang X."/>
            <person name="Grinstaff M.W."/>
            <person name="Deng Z."/>
            <person name="Chen J."/>
            <person name="Cui Q."/>
            <person name="Zhou J.H."/>
            <person name="Liu P."/>
        </authorList>
    </citation>
    <scope>X-RAY CRYSTALLOGRAPHY (1.93 ANGSTROMS) OF 2-457 IN COMPLEX WITH MG(2+) AND ZN(2+)</scope>
    <scope>CYSTEINE PERSULFIDE AT CYS-412</scope>
</reference>
<dbReference type="PDB" id="6H9A">
    <property type="method" value="X-ray"/>
    <property type="resolution" value="2.83 A"/>
    <property type="chains" value="A=35-457"/>
</dbReference>
<dbReference type="PDB" id="6KW0">
    <property type="method" value="X-ray"/>
    <property type="resolution" value="2.80 A"/>
    <property type="chains" value="A/B=2-457"/>
</dbReference>
<feature type="binding site" evidence="10">
    <location>
        <position position="335"/>
    </location>
    <ligand>
        <name>Mg(2+)</name>
        <dbReference type="ChEBI" id="CHEBI:18420"/>
        <label>5</label>
    </ligand>
</feature>
<dbReference type="CDD" id="cd01449">
    <property type="entry name" value="TST_Repeat_2"/>
    <property type="match status" value="1"/>
</dbReference>
<dbReference type="PROSITE" id="PS50206">
    <property type="entry name" value="RHODANESE_3"/>
    <property type="match status" value="2"/>
</dbReference>
<evidence type="ECO:0000313" key="4">
    <source>
        <dbReference type="EMBL" id="ACD90218.1"/>
    </source>
</evidence>
<dbReference type="SMR" id="B3ECE3"/>
<dbReference type="PDB" id="6KTX">
    <property type="method" value="X-ray"/>
    <property type="resolution" value="2.19 A"/>
    <property type="chains" value="A=2-457"/>
</dbReference>
<reference evidence="15" key="5">
    <citation type="submission" date="2019-09" db="PDB data bank">
        <title>The structure of EanB/T414V complex with hercynine.</title>
        <authorList>
            <person name="Wu L."/>
            <person name="Liu P.H."/>
            <person name="Zhou J.H."/>
        </authorList>
    </citation>
    <scope>X-RAY CRYSTALLOGRAPHY (2.18 ANGSTROMS) OF 2-457 IN COMPLEX WITH MG(2+)</scope>
    <scope>CYSTEINE PERSULFIDE AT CYS-412</scope>
</reference>
<evidence type="ECO:0000313" key="5">
    <source>
        <dbReference type="Proteomes" id="UP000008841"/>
    </source>
</evidence>
<evidence type="ECO:0000256" key="1">
    <source>
        <dbReference type="ARBA" id="ARBA00022737"/>
    </source>
</evidence>
<evidence type="ECO:0000259" key="3">
    <source>
        <dbReference type="PROSITE" id="PS50206"/>
    </source>
</evidence>
<dbReference type="PDB" id="6KVW">
    <property type="method" value="X-ray"/>
    <property type="resolution" value="2.25 A"/>
    <property type="chains" value="A/B=2-457"/>
</dbReference>
<feature type="binding site" evidence="12">
    <location>
        <position position="150"/>
    </location>
    <ligand>
        <name>Zn(2+)</name>
        <dbReference type="ChEBI" id="CHEBI:29105"/>
        <label>2</label>
    </ligand>
</feature>
<feature type="domain" description="Rhodanese" evidence="3">
    <location>
        <begin position="46"/>
        <end position="298"/>
    </location>
</feature>
<feature type="binding site" evidence="12">
    <location>
        <position position="74"/>
    </location>
    <ligand>
        <name>Zn(2+)</name>
        <dbReference type="ChEBI" id="CHEBI:29105"/>
        <label>2</label>
    </ligand>
</feature>
<dbReference type="Pfam" id="PF00581">
    <property type="entry name" value="Rhodanese"/>
    <property type="match status" value="3"/>
</dbReference>
<dbReference type="InterPro" id="IPR001307">
    <property type="entry name" value="Thiosulphate_STrfase_CS"/>
</dbReference>
<keyword evidence="6 7" id="KW-0002">3D-structure</keyword>
<feature type="domain" description="Rhodanese" evidence="3">
    <location>
        <begin position="340"/>
        <end position="452"/>
    </location>
</feature>
<dbReference type="PDB" id="6KTV">
    <property type="method" value="X-ray"/>
    <property type="resolution" value="2.20 A"/>
    <property type="chains" value="A=2-457"/>
</dbReference>
<dbReference type="eggNOG" id="COG0607">
    <property type="taxonomic scope" value="Bacteria"/>
</dbReference>
<dbReference type="SMART" id="SM00450">
    <property type="entry name" value="RHOD"/>
    <property type="match status" value="3"/>
</dbReference>
<organism evidence="4 5">
    <name type="scientific">Chlorobium limicola (strain DSM 245 / NBRC 103803 / 6330)</name>
    <dbReference type="NCBI Taxonomy" id="290315"/>
    <lineage>
        <taxon>Bacteria</taxon>
        <taxon>Pseudomonadati</taxon>
        <taxon>Chlorobiota</taxon>
        <taxon>Chlorobiia</taxon>
        <taxon>Chlorobiales</taxon>
        <taxon>Chlorobiaceae</taxon>
        <taxon>Chlorobium/Pelodictyon group</taxon>
        <taxon>Chlorobium</taxon>
    </lineage>
</organism>
<dbReference type="Proteomes" id="UP000008841">
    <property type="component" value="Chromosome"/>
</dbReference>
<dbReference type="PDB" id="6KVY">
    <property type="method" value="X-ray"/>
    <property type="resolution" value="1.78 A"/>
    <property type="chains" value="A=2-457"/>
</dbReference>
<dbReference type="STRING" id="290315.Clim_1149"/>
<evidence type="ECO:0007829" key="6">
    <source>
        <dbReference type="PDB" id="6H98"/>
    </source>
</evidence>
<dbReference type="AlphaFoldDB" id="B3ECE3"/>
<dbReference type="PDB" id="6KU1">
    <property type="method" value="X-ray"/>
    <property type="resolution" value="2.25 A"/>
    <property type="chains" value="A/B=2-457"/>
</dbReference>
<dbReference type="PDBsum" id="6H98"/>
<dbReference type="PDBsum" id="6H99"/>
<dbReference type="PDB" id="6KTZ">
    <property type="method" value="X-ray"/>
    <property type="resolution" value="2.00 A"/>
    <property type="chains" value="A=2-457"/>
</dbReference>
<accession>B3ECE3</accession>
<evidence type="ECO:0007829" key="9">
    <source>
        <dbReference type="PDB" id="6KTW"/>
    </source>
</evidence>
<feature type="binding site" evidence="13">
    <location>
        <position position="47"/>
    </location>
    <ligand>
        <name>Zn(2+)</name>
        <dbReference type="ChEBI" id="CHEBI:29105"/>
        <label>1</label>
    </ligand>
</feature>
<dbReference type="PANTHER" id="PTHR43855:SF1">
    <property type="entry name" value="THIOSULFATE SULFURTRANSFERASE"/>
    <property type="match status" value="1"/>
</dbReference>
<reference evidence="14" key="4">
    <citation type="submission" date="2019-09" db="PDB data bank">
        <title>The structure of EanB/T414A complex with hercynine.</title>
        <authorList>
            <person name="Wu L."/>
            <person name="Liu P.H."/>
            <person name="Zhou J.H."/>
        </authorList>
    </citation>
    <scope>X-RAY CRYSTALLOGRAPHY (1.78 ANGSTROMS) OF 2-457 IN COMPLEX WITH MG(2+)</scope>
    <scope>CYSTEINE PERSULFIDE AT CYS-412</scope>
</reference>
<feature type="binding site" evidence="9 15">
    <location>
        <position position="74"/>
    </location>
    <ligand>
        <name>Mg(2+)</name>
        <dbReference type="ChEBI" id="CHEBI:18420"/>
        <label>2</label>
    </ligand>
</feature>
<keyword evidence="6 7" id="KW-0479">Metal-binding</keyword>
<feature type="binding site" evidence="9 15">
    <location>
        <position position="150"/>
    </location>
    <ligand>
        <name>Mg(2+)</name>
        <dbReference type="ChEBI" id="CHEBI:18420"/>
        <label>2</label>
    </ligand>
</feature>
<dbReference type="InterPro" id="IPR001763">
    <property type="entry name" value="Rhodanese-like_dom"/>
</dbReference>
<evidence type="ECO:0007829" key="12">
    <source>
        <dbReference type="PDB" id="6KU2"/>
    </source>
</evidence>
<feature type="binding site" evidence="10 11">
    <location>
        <position position="47"/>
    </location>
    <ligand>
        <name>Mg(2+)</name>
        <dbReference type="ChEBI" id="CHEBI:18420"/>
        <label>1</label>
    </ligand>
</feature>
<keyword evidence="2" id="KW-0808">Transferase</keyword>
<name>B3ECE3_CHLL2</name>
<dbReference type="PDB" id="6H99">
    <property type="method" value="X-ray"/>
    <property type="resolution" value="1.60 A"/>
    <property type="chains" value="A=35-457"/>
</dbReference>
<feature type="binding site" evidence="13">
    <location>
        <position position="50"/>
    </location>
    <ligand>
        <name>Zn(2+)</name>
        <dbReference type="ChEBI" id="CHEBI:29105"/>
        <label>1</label>
    </ligand>
</feature>
<dbReference type="KEGG" id="cli:Clim_1149"/>
<feature type="binding site" evidence="6 7">
    <location>
        <position position="217"/>
    </location>
    <ligand>
        <name>Mg(2+)</name>
        <dbReference type="ChEBI" id="CHEBI:18420"/>
        <label>3</label>
    </ligand>
</feature>
<dbReference type="GO" id="GO:0004792">
    <property type="term" value="F:thiosulfate-cyanide sulfurtransferase activity"/>
    <property type="evidence" value="ECO:0007669"/>
    <property type="project" value="InterPro"/>
</dbReference>
<dbReference type="EMBL" id="CP001097">
    <property type="protein sequence ID" value="ACD90218.1"/>
    <property type="molecule type" value="Genomic_DNA"/>
</dbReference>
<evidence type="ECO:0007829" key="14">
    <source>
        <dbReference type="PDB" id="6KVY"/>
    </source>
</evidence>
<reference evidence="13" key="3">
    <citation type="submission" date="2019-09" db="PDB data bank">
        <title>The complex structure of EanB/C339A/C370A and hercynine.</title>
        <authorList>
            <person name="Wu L."/>
            <person name="Liu P.H."/>
            <person name="Zhou J.H."/>
        </authorList>
    </citation>
    <scope>X-RAY CRYSTALLOGRAPHY (2.25 ANGSTROMS) OF 2-457 IN COMPLEX WITH MG(2+) AND ZN(2+)</scope>
    <scope>CYSTEINE PERSULFIDE AT CYS-412</scope>
</reference>
<dbReference type="GO" id="GO:0046872">
    <property type="term" value="F:metal ion binding"/>
    <property type="evidence" value="ECO:0007669"/>
    <property type="project" value="UniProtKB-KW"/>
</dbReference>
<keyword evidence="12 13" id="KW-0862">Zinc</keyword>
<keyword evidence="1" id="KW-0677">Repeat</keyword>